<dbReference type="Gene3D" id="2.60.40.2610">
    <property type="entry name" value="Outer membrane usher protein FimD, plug domain"/>
    <property type="match status" value="1"/>
</dbReference>
<dbReference type="OrthoDB" id="8587at2"/>
<dbReference type="Gene3D" id="2.60.40.3110">
    <property type="match status" value="1"/>
</dbReference>
<dbReference type="PANTHER" id="PTHR30451">
    <property type="entry name" value="OUTER MEMBRANE USHER PROTEIN"/>
    <property type="match status" value="1"/>
</dbReference>
<evidence type="ECO:0000313" key="4">
    <source>
        <dbReference type="EMBL" id="PWF46764.1"/>
    </source>
</evidence>
<evidence type="ECO:0000259" key="3">
    <source>
        <dbReference type="Pfam" id="PF13953"/>
    </source>
</evidence>
<dbReference type="InterPro" id="IPR042186">
    <property type="entry name" value="FimD_plug_dom"/>
</dbReference>
<accession>A0A2U2HIW4</accession>
<feature type="chain" id="PRO_5015464969" evidence="2">
    <location>
        <begin position="29"/>
        <end position="790"/>
    </location>
</feature>
<protein>
    <submittedName>
        <fullName evidence="4">Fimbrial biogenesis outer membrane usher protein</fullName>
    </submittedName>
</protein>
<dbReference type="PANTHER" id="PTHR30451:SF5">
    <property type="entry name" value="SLR0019 PROTEIN"/>
    <property type="match status" value="1"/>
</dbReference>
<dbReference type="GO" id="GO:0009297">
    <property type="term" value="P:pilus assembly"/>
    <property type="evidence" value="ECO:0007669"/>
    <property type="project" value="InterPro"/>
</dbReference>
<dbReference type="InterPro" id="IPR025949">
    <property type="entry name" value="PapC-like_C"/>
</dbReference>
<dbReference type="EMBL" id="PXWF02000240">
    <property type="protein sequence ID" value="PWF46764.1"/>
    <property type="molecule type" value="Genomic_DNA"/>
</dbReference>
<sequence length="790" mass="84553">MSYSTGHKLRLLPVLCLTAWSSCNLAHAAKADADAFAVQSEVMASNNESFTQMLLALDVNEQKIERTVLVLKSRNGELFMTEADLIAVRVVLPAGPFVEYKGERYFRLASLPTKTITLDEAKQTIAIEFKAEALKSSISTGQPAPAPVPVLSAPGMFLNYDIHAARAQSESTFSANTEFGHFSKLGNLVSAFSLHPRDGRHALVRLDTTFTVDRPEKTASLRLGDAISRPASGWGSALRFAGIQYATNFRVNPGLITLPIQVFSAQAALPSTVDVFVNNVLISRREVAPGPFSLDDLPALSGSGDVSMVVRDLSGREQVINQPFYSSSSLLRKGIVDFSFEAGALRRNYGQRNNDYGPGFGSGTLRLGLTDAITAETHLQAQAGGDRVAGVNLLGTLASLASVNASLAISDSGAGRGRLWALGVERQSNAFSVGVRTQLADPSFRRPGNGSVANPIHRQTSANLGVNLRGAGTLNAFYVRQTPLGLARVALASVNYGISLGRFGSLTVSGFKSLEGPPSRSLVFNWSMPLGRKYYVSASHTAQDGAENVTRLRFQRPLDPASGVGYRLQTGKNAQHRATLLLQNRVGDYSLEAASFKGETGVRAKMSGGVAMLGGATFATRRISDSFGVVQLPDLPNVRIYVDNRLTARTNADGYALLPHLRAYENNSVRVEQTDLDMDVKVGTLTMKAVPYARSGILLKFPISRAYGATMTLRGAQGEPVIAGSMVRVNGSEEEFPVGNDGEVYLTGLVAQNSLKVTWPAGACSVTVPFKTTSDPLPNLGEFICLAEKP</sequence>
<dbReference type="GO" id="GO:0009279">
    <property type="term" value="C:cell outer membrane"/>
    <property type="evidence" value="ECO:0007669"/>
    <property type="project" value="UniProtKB-SubCell"/>
</dbReference>
<reference evidence="4 5" key="1">
    <citation type="submission" date="2018-04" db="EMBL/GenBank/DDBJ databases">
        <title>Massilia violaceinigra sp. nov., a novel purple-pigmented bacterium isolated from Tianshan glacier, Xinjiang, China.</title>
        <authorList>
            <person name="Wang H."/>
        </authorList>
    </citation>
    <scope>NUCLEOTIDE SEQUENCE [LARGE SCALE GENOMIC DNA]</scope>
    <source>
        <strain evidence="4 5">B448-2</strain>
    </source>
</reference>
<comment type="similarity">
    <text evidence="1">Belongs to the fimbrial export usher family.</text>
</comment>
<gene>
    <name evidence="4" type="ORF">C7C56_015305</name>
</gene>
<keyword evidence="1" id="KW-0812">Transmembrane</keyword>
<keyword evidence="1" id="KW-0998">Cell outer membrane</keyword>
<comment type="caution">
    <text evidence="4">The sequence shown here is derived from an EMBL/GenBank/DDBJ whole genome shotgun (WGS) entry which is preliminary data.</text>
</comment>
<keyword evidence="1" id="KW-0472">Membrane</keyword>
<dbReference type="Pfam" id="PF00577">
    <property type="entry name" value="Usher"/>
    <property type="match status" value="2"/>
</dbReference>
<keyword evidence="1" id="KW-0813">Transport</keyword>
<keyword evidence="5" id="KW-1185">Reference proteome</keyword>
<dbReference type="InterPro" id="IPR018030">
    <property type="entry name" value="Fimbrial_membr_usher_CS"/>
</dbReference>
<evidence type="ECO:0000256" key="1">
    <source>
        <dbReference type="RuleBase" id="RU003884"/>
    </source>
</evidence>
<proteinExistence type="inferred from homology"/>
<dbReference type="InterPro" id="IPR043142">
    <property type="entry name" value="PapC-like_C_sf"/>
</dbReference>
<name>A0A2U2HIW4_9BURK</name>
<dbReference type="Gene3D" id="2.60.40.2070">
    <property type="match status" value="1"/>
</dbReference>
<keyword evidence="1" id="KW-1029">Fimbrium biogenesis</keyword>
<dbReference type="AlphaFoldDB" id="A0A2U2HIW4"/>
<feature type="domain" description="PapC-like C-terminal" evidence="3">
    <location>
        <begin position="711"/>
        <end position="767"/>
    </location>
</feature>
<evidence type="ECO:0000313" key="5">
    <source>
        <dbReference type="Proteomes" id="UP000241421"/>
    </source>
</evidence>
<dbReference type="GO" id="GO:0015473">
    <property type="term" value="F:fimbrial usher porin activity"/>
    <property type="evidence" value="ECO:0007669"/>
    <property type="project" value="InterPro"/>
</dbReference>
<keyword evidence="2" id="KW-0732">Signal</keyword>
<feature type="signal peptide" evidence="2">
    <location>
        <begin position="1"/>
        <end position="28"/>
    </location>
</feature>
<dbReference type="Proteomes" id="UP000241421">
    <property type="component" value="Unassembled WGS sequence"/>
</dbReference>
<organism evidence="4 5">
    <name type="scientific">Massilia glaciei</name>
    <dbReference type="NCBI Taxonomy" id="1524097"/>
    <lineage>
        <taxon>Bacteria</taxon>
        <taxon>Pseudomonadati</taxon>
        <taxon>Pseudomonadota</taxon>
        <taxon>Betaproteobacteria</taxon>
        <taxon>Burkholderiales</taxon>
        <taxon>Oxalobacteraceae</taxon>
        <taxon>Telluria group</taxon>
        <taxon>Massilia</taxon>
    </lineage>
</organism>
<dbReference type="Pfam" id="PF13953">
    <property type="entry name" value="PapC_C"/>
    <property type="match status" value="1"/>
</dbReference>
<dbReference type="InterPro" id="IPR000015">
    <property type="entry name" value="Fimb_usher"/>
</dbReference>
<comment type="subcellular location">
    <subcellularLocation>
        <location evidence="1">Cell outer membrane</location>
        <topology evidence="1">Multi-pass membrane protein</topology>
    </subcellularLocation>
</comment>
<evidence type="ECO:0000256" key="2">
    <source>
        <dbReference type="SAM" id="SignalP"/>
    </source>
</evidence>
<dbReference type="PROSITE" id="PS01151">
    <property type="entry name" value="FIMBRIAL_USHER"/>
    <property type="match status" value="1"/>
</dbReference>